<accession>A0A0A9HH71</accession>
<name>A0A0A9HH71_ARUDO</name>
<evidence type="ECO:0000313" key="1">
    <source>
        <dbReference type="EMBL" id="JAE35139.1"/>
    </source>
</evidence>
<proteinExistence type="predicted"/>
<organism evidence="1">
    <name type="scientific">Arundo donax</name>
    <name type="common">Giant reed</name>
    <name type="synonym">Donax arundinaceus</name>
    <dbReference type="NCBI Taxonomy" id="35708"/>
    <lineage>
        <taxon>Eukaryota</taxon>
        <taxon>Viridiplantae</taxon>
        <taxon>Streptophyta</taxon>
        <taxon>Embryophyta</taxon>
        <taxon>Tracheophyta</taxon>
        <taxon>Spermatophyta</taxon>
        <taxon>Magnoliopsida</taxon>
        <taxon>Liliopsida</taxon>
        <taxon>Poales</taxon>
        <taxon>Poaceae</taxon>
        <taxon>PACMAD clade</taxon>
        <taxon>Arundinoideae</taxon>
        <taxon>Arundineae</taxon>
        <taxon>Arundo</taxon>
    </lineage>
</organism>
<protein>
    <submittedName>
        <fullName evidence="1">Uncharacterized protein</fullName>
    </submittedName>
</protein>
<reference evidence="1" key="2">
    <citation type="journal article" date="2015" name="Data Brief">
        <title>Shoot transcriptome of the giant reed, Arundo donax.</title>
        <authorList>
            <person name="Barrero R.A."/>
            <person name="Guerrero F.D."/>
            <person name="Moolhuijzen P."/>
            <person name="Goolsby J.A."/>
            <person name="Tidwell J."/>
            <person name="Bellgard S.E."/>
            <person name="Bellgard M.I."/>
        </authorList>
    </citation>
    <scope>NUCLEOTIDE SEQUENCE</scope>
    <source>
        <tissue evidence="1">Shoot tissue taken approximately 20 cm above the soil surface</tissue>
    </source>
</reference>
<dbReference type="EMBL" id="GBRH01162757">
    <property type="protein sequence ID" value="JAE35139.1"/>
    <property type="molecule type" value="Transcribed_RNA"/>
</dbReference>
<reference evidence="1" key="1">
    <citation type="submission" date="2014-09" db="EMBL/GenBank/DDBJ databases">
        <authorList>
            <person name="Magalhaes I.L.F."/>
            <person name="Oliveira U."/>
            <person name="Santos F.R."/>
            <person name="Vidigal T.H.D.A."/>
            <person name="Brescovit A.D."/>
            <person name="Santos A.J."/>
        </authorList>
    </citation>
    <scope>NUCLEOTIDE SEQUENCE</scope>
    <source>
        <tissue evidence="1">Shoot tissue taken approximately 20 cm above the soil surface</tissue>
    </source>
</reference>
<sequence>MGYFKSSWTWCKCCS</sequence>